<dbReference type="EMBL" id="CP015607">
    <property type="protein sequence ID" value="APT44713.1"/>
    <property type="molecule type" value="Genomic_DNA"/>
</dbReference>
<sequence>MKIELEFEQEVTNYYKWLDQKINELKQLSVYSINGYYFLDNGGIKTFQSYCQNELIEIFSDQLTNYHFYIFLSKKVSDVHSRIERFRKVWKSIDSDINTSGFEKGPELLLDEHEKPFYVSMAKVPQHDLDKALRIMDQYQSSFMIASRRDSMLSEESIKDLFYSGLDKNSHEIDYQALFLKYGLNSEIIFRWGSVLNEAELAMILNQDHTQKIRERIQSHS</sequence>
<gene>
    <name evidence="1" type="ORF">BSA145_01510</name>
</gene>
<proteinExistence type="predicted"/>
<accession>A0A1L6ZDV5</accession>
<organism evidence="1 2">
    <name type="scientific">Bacillus safensis</name>
    <dbReference type="NCBI Taxonomy" id="561879"/>
    <lineage>
        <taxon>Bacteria</taxon>
        <taxon>Bacillati</taxon>
        <taxon>Bacillota</taxon>
        <taxon>Bacilli</taxon>
        <taxon>Bacillales</taxon>
        <taxon>Bacillaceae</taxon>
        <taxon>Bacillus</taxon>
    </lineage>
</organism>
<name>A0A1L6ZDV5_BACIA</name>
<dbReference type="RefSeq" id="WP_075621406.1">
    <property type="nucleotide sequence ID" value="NZ_CP015607.1"/>
</dbReference>
<protein>
    <submittedName>
        <fullName evidence="1">Uncharacterized protein</fullName>
    </submittedName>
</protein>
<dbReference type="Proteomes" id="UP000185426">
    <property type="component" value="Chromosome"/>
</dbReference>
<dbReference type="AlphaFoldDB" id="A0A1L6ZDV5"/>
<reference evidence="1 2" key="1">
    <citation type="submission" date="2016-05" db="EMBL/GenBank/DDBJ databases">
        <title>Complete Genome and Methylome Analysis of Psychrotrophic Bacterial Isolates from Antarctic Lake Untersee.</title>
        <authorList>
            <person name="Fomenkov A."/>
            <person name="Akimov V.N."/>
            <person name="Vasilyeva L.V."/>
            <person name="Andersen D."/>
            <person name="Vincze T."/>
            <person name="Roberts R.J."/>
        </authorList>
    </citation>
    <scope>NUCLEOTIDE SEQUENCE [LARGE SCALE GENOMIC DNA]</scope>
    <source>
        <strain evidence="1 2">U14-5</strain>
    </source>
</reference>
<evidence type="ECO:0000313" key="1">
    <source>
        <dbReference type="EMBL" id="APT44713.1"/>
    </source>
</evidence>
<evidence type="ECO:0000313" key="2">
    <source>
        <dbReference type="Proteomes" id="UP000185426"/>
    </source>
</evidence>